<dbReference type="eggNOG" id="ENOG502R6RG">
    <property type="taxonomic scope" value="Eukaryota"/>
</dbReference>
<name>W9S869_9ROSA</name>
<organism evidence="3 4">
    <name type="scientific">Morus notabilis</name>
    <dbReference type="NCBI Taxonomy" id="981085"/>
    <lineage>
        <taxon>Eukaryota</taxon>
        <taxon>Viridiplantae</taxon>
        <taxon>Streptophyta</taxon>
        <taxon>Embryophyta</taxon>
        <taxon>Tracheophyta</taxon>
        <taxon>Spermatophyta</taxon>
        <taxon>Magnoliopsida</taxon>
        <taxon>eudicotyledons</taxon>
        <taxon>Gunneridae</taxon>
        <taxon>Pentapetalae</taxon>
        <taxon>rosids</taxon>
        <taxon>fabids</taxon>
        <taxon>Rosales</taxon>
        <taxon>Moraceae</taxon>
        <taxon>Moreae</taxon>
        <taxon>Morus</taxon>
    </lineage>
</organism>
<reference evidence="4" key="1">
    <citation type="submission" date="2013-01" db="EMBL/GenBank/DDBJ databases">
        <title>Draft Genome Sequence of a Mulberry Tree, Morus notabilis C.K. Schneid.</title>
        <authorList>
            <person name="He N."/>
            <person name="Zhao S."/>
        </authorList>
    </citation>
    <scope>NUCLEOTIDE SEQUENCE</scope>
</reference>
<accession>W9S869</accession>
<dbReference type="AlphaFoldDB" id="W9S869"/>
<gene>
    <name evidence="3" type="ORF">L484_004928</name>
</gene>
<keyword evidence="1" id="KW-0805">Transcription regulation</keyword>
<proteinExistence type="predicted"/>
<evidence type="ECO:0000256" key="1">
    <source>
        <dbReference type="ARBA" id="ARBA00023015"/>
    </source>
</evidence>
<evidence type="ECO:0000256" key="2">
    <source>
        <dbReference type="ARBA" id="ARBA00023163"/>
    </source>
</evidence>
<dbReference type="Proteomes" id="UP000030645">
    <property type="component" value="Unassembled WGS sequence"/>
</dbReference>
<keyword evidence="4" id="KW-1185">Reference proteome</keyword>
<dbReference type="PANTHER" id="PTHR33124:SF9">
    <property type="entry name" value="TRANSCRIPTION FACTOR"/>
    <property type="match status" value="1"/>
</dbReference>
<sequence length="82" mass="9338">MGFVGPCRKLCCEYKNDRVFANGGVVLKRKGKLKMKLHRLQRIIPGGQGLKPDQLMVHTADYILHLRLQLCVLEALLKLHDT</sequence>
<evidence type="ECO:0000313" key="3">
    <source>
        <dbReference type="EMBL" id="EXC31162.1"/>
    </source>
</evidence>
<protein>
    <recommendedName>
        <fullName evidence="5">BHLH domain-containing protein</fullName>
    </recommendedName>
</protein>
<dbReference type="InterPro" id="IPR044660">
    <property type="entry name" value="IBH1-like"/>
</dbReference>
<keyword evidence="2" id="KW-0804">Transcription</keyword>
<dbReference type="PANTHER" id="PTHR33124">
    <property type="entry name" value="TRANSCRIPTION FACTOR IBH1-LIKE 1"/>
    <property type="match status" value="1"/>
</dbReference>
<dbReference type="GO" id="GO:0006355">
    <property type="term" value="P:regulation of DNA-templated transcription"/>
    <property type="evidence" value="ECO:0007669"/>
    <property type="project" value="InterPro"/>
</dbReference>
<dbReference type="EMBL" id="KE346241">
    <property type="protein sequence ID" value="EXC31162.1"/>
    <property type="molecule type" value="Genomic_DNA"/>
</dbReference>
<evidence type="ECO:0008006" key="5">
    <source>
        <dbReference type="Google" id="ProtNLM"/>
    </source>
</evidence>
<evidence type="ECO:0000313" key="4">
    <source>
        <dbReference type="Proteomes" id="UP000030645"/>
    </source>
</evidence>